<keyword evidence="3" id="KW-0716">Sensory transduction</keyword>
<organism evidence="11 12">
    <name type="scientific">Dinoponera quadriceps</name>
    <name type="common">South American ant</name>
    <dbReference type="NCBI Taxonomy" id="609295"/>
    <lineage>
        <taxon>Eukaryota</taxon>
        <taxon>Metazoa</taxon>
        <taxon>Ecdysozoa</taxon>
        <taxon>Arthropoda</taxon>
        <taxon>Hexapoda</taxon>
        <taxon>Insecta</taxon>
        <taxon>Pterygota</taxon>
        <taxon>Neoptera</taxon>
        <taxon>Endopterygota</taxon>
        <taxon>Hymenoptera</taxon>
        <taxon>Apocrita</taxon>
        <taxon>Aculeata</taxon>
        <taxon>Formicoidea</taxon>
        <taxon>Formicidae</taxon>
        <taxon>Ponerinae</taxon>
        <taxon>Ponerini</taxon>
        <taxon>Dinoponera</taxon>
    </lineage>
</organism>
<dbReference type="Pfam" id="PF02949">
    <property type="entry name" value="7tm_6"/>
    <property type="match status" value="1"/>
</dbReference>
<keyword evidence="8" id="KW-0675">Receptor</keyword>
<dbReference type="PANTHER" id="PTHR21137:SF35">
    <property type="entry name" value="ODORANT RECEPTOR 19A-RELATED"/>
    <property type="match status" value="1"/>
</dbReference>
<feature type="transmembrane region" description="Helical" evidence="10">
    <location>
        <begin position="52"/>
        <end position="77"/>
    </location>
</feature>
<sequence length="311" mass="35872">MQYRPRQSREIQVRNVHHKHDIRYAMQLCRWILKPIGIWHFVHRRSSQNERLLSTTLIFMCVSVLCFVLVPSGPYVLFREKDTYVKVKLFGPIGFCLTSAVKYCFLGMYGTAIGRCIGHVEDDWRVVWDADHRKMMLKNALLGHRLTTLCVLFLYTGGLSYHTIMPLSAKVKINNSFTIRPLVYPGYDQYFDSQASPAYEILFCMHCLSSIIQYSITTAACSLAAIFVTHACGQVQVLTMLLDDLVNGKRNDDNTTVEKRLRVITRHHVRVLRFTADVEEVLREICLMELVAATLIICLVEYYCMMVKEIG</sequence>
<keyword evidence="11" id="KW-1185">Reference proteome</keyword>
<evidence type="ECO:0000256" key="6">
    <source>
        <dbReference type="ARBA" id="ARBA00022989"/>
    </source>
</evidence>
<dbReference type="GO" id="GO:0007165">
    <property type="term" value="P:signal transduction"/>
    <property type="evidence" value="ECO:0007669"/>
    <property type="project" value="UniProtKB-KW"/>
</dbReference>
<keyword evidence="6 10" id="KW-1133">Transmembrane helix</keyword>
<dbReference type="GO" id="GO:0005549">
    <property type="term" value="F:odorant binding"/>
    <property type="evidence" value="ECO:0007669"/>
    <property type="project" value="InterPro"/>
</dbReference>
<keyword evidence="4 10" id="KW-0812">Transmembrane</keyword>
<dbReference type="PANTHER" id="PTHR21137">
    <property type="entry name" value="ODORANT RECEPTOR"/>
    <property type="match status" value="1"/>
</dbReference>
<evidence type="ECO:0000256" key="1">
    <source>
        <dbReference type="ARBA" id="ARBA00004651"/>
    </source>
</evidence>
<feature type="transmembrane region" description="Helical" evidence="10">
    <location>
        <begin position="142"/>
        <end position="164"/>
    </location>
</feature>
<comment type="subcellular location">
    <subcellularLocation>
        <location evidence="1">Cell membrane</location>
        <topology evidence="1">Multi-pass membrane protein</topology>
    </subcellularLocation>
</comment>
<dbReference type="KEGG" id="dqu:106744620"/>
<feature type="transmembrane region" description="Helical" evidence="10">
    <location>
        <begin position="89"/>
        <end position="109"/>
    </location>
</feature>
<gene>
    <name evidence="12" type="primary">LOC106744620</name>
</gene>
<keyword evidence="5" id="KW-0552">Olfaction</keyword>
<dbReference type="GO" id="GO:0004984">
    <property type="term" value="F:olfactory receptor activity"/>
    <property type="evidence" value="ECO:0007669"/>
    <property type="project" value="InterPro"/>
</dbReference>
<keyword evidence="2" id="KW-1003">Cell membrane</keyword>
<reference evidence="12" key="1">
    <citation type="submission" date="2025-08" db="UniProtKB">
        <authorList>
            <consortium name="RefSeq"/>
        </authorList>
    </citation>
    <scope>IDENTIFICATION</scope>
</reference>
<evidence type="ECO:0000313" key="11">
    <source>
        <dbReference type="Proteomes" id="UP000515204"/>
    </source>
</evidence>
<accession>A0A6P3X9U6</accession>
<keyword evidence="9" id="KW-0807">Transducer</keyword>
<dbReference type="GeneID" id="106744620"/>
<protein>
    <submittedName>
        <fullName evidence="12">Uncharacterized protein LOC106744620</fullName>
    </submittedName>
</protein>
<dbReference type="InterPro" id="IPR004117">
    <property type="entry name" value="7tm6_olfct_rcpt"/>
</dbReference>
<evidence type="ECO:0000256" key="2">
    <source>
        <dbReference type="ARBA" id="ARBA00022475"/>
    </source>
</evidence>
<proteinExistence type="predicted"/>
<dbReference type="RefSeq" id="XP_014475027.1">
    <property type="nucleotide sequence ID" value="XM_014619541.1"/>
</dbReference>
<dbReference type="GO" id="GO:0005886">
    <property type="term" value="C:plasma membrane"/>
    <property type="evidence" value="ECO:0007669"/>
    <property type="project" value="UniProtKB-SubCell"/>
</dbReference>
<keyword evidence="7 10" id="KW-0472">Membrane</keyword>
<evidence type="ECO:0000256" key="3">
    <source>
        <dbReference type="ARBA" id="ARBA00022606"/>
    </source>
</evidence>
<evidence type="ECO:0000256" key="4">
    <source>
        <dbReference type="ARBA" id="ARBA00022692"/>
    </source>
</evidence>
<dbReference type="AlphaFoldDB" id="A0A6P3X9U6"/>
<evidence type="ECO:0000256" key="5">
    <source>
        <dbReference type="ARBA" id="ARBA00022725"/>
    </source>
</evidence>
<name>A0A6P3X9U6_DINQU</name>
<evidence type="ECO:0000313" key="12">
    <source>
        <dbReference type="RefSeq" id="XP_014475027.1"/>
    </source>
</evidence>
<evidence type="ECO:0000256" key="8">
    <source>
        <dbReference type="ARBA" id="ARBA00023170"/>
    </source>
</evidence>
<evidence type="ECO:0000256" key="9">
    <source>
        <dbReference type="ARBA" id="ARBA00023224"/>
    </source>
</evidence>
<evidence type="ECO:0000256" key="7">
    <source>
        <dbReference type="ARBA" id="ARBA00023136"/>
    </source>
</evidence>
<evidence type="ECO:0000256" key="10">
    <source>
        <dbReference type="SAM" id="Phobius"/>
    </source>
</evidence>
<dbReference type="Proteomes" id="UP000515204">
    <property type="component" value="Unplaced"/>
</dbReference>
<dbReference type="OrthoDB" id="6617147at2759"/>